<dbReference type="InterPro" id="IPR011551">
    <property type="entry name" value="NTP_PyrPHydrolase_MazG"/>
</dbReference>
<feature type="domain" description="NTP pyrophosphohydrolase MazG-like" evidence="1">
    <location>
        <begin position="49"/>
        <end position="122"/>
    </location>
</feature>
<name>A0A1M7HFS7_9FIRM</name>
<dbReference type="GO" id="GO:0006950">
    <property type="term" value="P:response to stress"/>
    <property type="evidence" value="ECO:0007669"/>
    <property type="project" value="UniProtKB-ARBA"/>
</dbReference>
<dbReference type="GO" id="GO:0006203">
    <property type="term" value="P:dGTP catabolic process"/>
    <property type="evidence" value="ECO:0007669"/>
    <property type="project" value="TreeGrafter"/>
</dbReference>
<dbReference type="InterPro" id="IPR048015">
    <property type="entry name" value="NTP-PPase_MazG-like_N"/>
</dbReference>
<proteinExistence type="predicted"/>
<dbReference type="Gene3D" id="1.10.287.1080">
    <property type="entry name" value="MazG-like"/>
    <property type="match status" value="2"/>
</dbReference>
<dbReference type="GO" id="GO:0046076">
    <property type="term" value="P:dTTP catabolic process"/>
    <property type="evidence" value="ECO:0007669"/>
    <property type="project" value="TreeGrafter"/>
</dbReference>
<dbReference type="CDD" id="cd11529">
    <property type="entry name" value="NTP-PPase_MazG_Cterm"/>
    <property type="match status" value="1"/>
</dbReference>
<keyword evidence="2" id="KW-0808">Transferase</keyword>
<dbReference type="AlphaFoldDB" id="A0A1M7HFS7"/>
<dbReference type="CDD" id="cd11528">
    <property type="entry name" value="NTP-PPase_MazG_Nterm"/>
    <property type="match status" value="1"/>
</dbReference>
<dbReference type="PANTHER" id="PTHR30522:SF0">
    <property type="entry name" value="NUCLEOSIDE TRIPHOSPHATE PYROPHOSPHOHYDROLASE"/>
    <property type="match status" value="1"/>
</dbReference>
<keyword evidence="2" id="KW-0489">Methyltransferase</keyword>
<dbReference type="OrthoDB" id="9808939at2"/>
<accession>A0A1M7HFS7</accession>
<dbReference type="InterPro" id="IPR004518">
    <property type="entry name" value="MazG-like_dom"/>
</dbReference>
<dbReference type="GO" id="GO:0032259">
    <property type="term" value="P:methylation"/>
    <property type="evidence" value="ECO:0007669"/>
    <property type="project" value="UniProtKB-KW"/>
</dbReference>
<dbReference type="SUPFAM" id="SSF101386">
    <property type="entry name" value="all-alpha NTP pyrophosphatases"/>
    <property type="match status" value="2"/>
</dbReference>
<dbReference type="FunFam" id="1.10.287.1080:FF:000001">
    <property type="entry name" value="Nucleoside triphosphate pyrophosphohydrolase"/>
    <property type="match status" value="1"/>
</dbReference>
<dbReference type="NCBIfam" id="TIGR00444">
    <property type="entry name" value="mazG"/>
    <property type="match status" value="1"/>
</dbReference>
<keyword evidence="3" id="KW-1185">Reference proteome</keyword>
<dbReference type="GO" id="GO:0008168">
    <property type="term" value="F:methyltransferase activity"/>
    <property type="evidence" value="ECO:0007669"/>
    <property type="project" value="UniProtKB-KW"/>
</dbReference>
<dbReference type="GO" id="GO:0047429">
    <property type="term" value="F:nucleoside triphosphate diphosphatase activity"/>
    <property type="evidence" value="ECO:0007669"/>
    <property type="project" value="InterPro"/>
</dbReference>
<dbReference type="PANTHER" id="PTHR30522">
    <property type="entry name" value="NUCLEOSIDE TRIPHOSPHATE PYROPHOSPHOHYDROLASE"/>
    <property type="match status" value="1"/>
</dbReference>
<dbReference type="Proteomes" id="UP000184038">
    <property type="component" value="Unassembled WGS sequence"/>
</dbReference>
<protein>
    <submittedName>
        <fullName evidence="2">Tetrapyrrole methylase family protein / MazG family protein</fullName>
    </submittedName>
</protein>
<dbReference type="Pfam" id="PF03819">
    <property type="entry name" value="MazG"/>
    <property type="match status" value="1"/>
</dbReference>
<dbReference type="RefSeq" id="WP_084139134.1">
    <property type="nucleotide sequence ID" value="NZ_FRCP01000008.1"/>
</dbReference>
<dbReference type="STRING" id="1120996.SAMN02746066_01328"/>
<dbReference type="GO" id="GO:0046052">
    <property type="term" value="P:UTP catabolic process"/>
    <property type="evidence" value="ECO:0007669"/>
    <property type="project" value="TreeGrafter"/>
</dbReference>
<dbReference type="GO" id="GO:0046047">
    <property type="term" value="P:TTP catabolic process"/>
    <property type="evidence" value="ECO:0007669"/>
    <property type="project" value="TreeGrafter"/>
</dbReference>
<dbReference type="GO" id="GO:0046061">
    <property type="term" value="P:dATP catabolic process"/>
    <property type="evidence" value="ECO:0007669"/>
    <property type="project" value="TreeGrafter"/>
</dbReference>
<evidence type="ECO:0000259" key="1">
    <source>
        <dbReference type="Pfam" id="PF03819"/>
    </source>
</evidence>
<organism evidence="2 3">
    <name type="scientific">Anaerosporobacter mobilis DSM 15930</name>
    <dbReference type="NCBI Taxonomy" id="1120996"/>
    <lineage>
        <taxon>Bacteria</taxon>
        <taxon>Bacillati</taxon>
        <taxon>Bacillota</taxon>
        <taxon>Clostridia</taxon>
        <taxon>Lachnospirales</taxon>
        <taxon>Lachnospiraceae</taxon>
        <taxon>Anaerosporobacter</taxon>
    </lineage>
</organism>
<dbReference type="EMBL" id="FRCP01000008">
    <property type="protein sequence ID" value="SHM26997.1"/>
    <property type="molecule type" value="Genomic_DNA"/>
</dbReference>
<evidence type="ECO:0000313" key="2">
    <source>
        <dbReference type="EMBL" id="SHM26997.1"/>
    </source>
</evidence>
<dbReference type="GO" id="GO:0046081">
    <property type="term" value="P:dUTP catabolic process"/>
    <property type="evidence" value="ECO:0007669"/>
    <property type="project" value="TreeGrafter"/>
</dbReference>
<reference evidence="2 3" key="1">
    <citation type="submission" date="2016-11" db="EMBL/GenBank/DDBJ databases">
        <authorList>
            <person name="Jaros S."/>
            <person name="Januszkiewicz K."/>
            <person name="Wedrychowicz H."/>
        </authorList>
    </citation>
    <scope>NUCLEOTIDE SEQUENCE [LARGE SCALE GENOMIC DNA]</scope>
    <source>
        <strain evidence="2 3">DSM 15930</strain>
    </source>
</reference>
<sequence>MKSLEHEVNVEPSNRVEIDCNKDMYTFEEFVDIIRELRSEHGCPWDREQTHESLRECMLEECYEAIDAINKNDLENLKEELGDVLLQVALHTVIAEETNEFTMDQVTTDISKKMIHRHPHIFSDVNVENSGEVLRNWEAIKEKEKKEETVSDGMLRVAEALPALIRATKIQKKAAKVGVEGEDTRTVINLLKTSINEIEKQSTIGNSSHIEEEIGKTLFLITDLSRKLGVNAENSLTNATDKFINRFIGVERLAEGEGKHLKDMSIDEQTALWGRVIKNIF</sequence>
<dbReference type="NCBIfam" id="NF007113">
    <property type="entry name" value="PRK09562.1"/>
    <property type="match status" value="1"/>
</dbReference>
<dbReference type="InterPro" id="IPR048011">
    <property type="entry name" value="NTP-PPase_MazG-like_C"/>
</dbReference>
<evidence type="ECO:0000313" key="3">
    <source>
        <dbReference type="Proteomes" id="UP000184038"/>
    </source>
</evidence>
<gene>
    <name evidence="2" type="ORF">SAMN02746066_01328</name>
</gene>